<dbReference type="InterPro" id="IPR029058">
    <property type="entry name" value="AB_hydrolase_fold"/>
</dbReference>
<reference evidence="3" key="1">
    <citation type="submission" date="2023-09" db="EMBL/GenBank/DDBJ databases">
        <authorList>
            <person name="Li S."/>
            <person name="Li X."/>
            <person name="Zhang C."/>
            <person name="Zhao Z."/>
        </authorList>
    </citation>
    <scope>NUCLEOTIDE SEQUENCE [LARGE SCALE GENOMIC DNA]</scope>
    <source>
        <strain evidence="3">SQ345</strain>
    </source>
</reference>
<proteinExistence type="predicted"/>
<dbReference type="Pfam" id="PF00561">
    <property type="entry name" value="Abhydrolase_1"/>
    <property type="match status" value="1"/>
</dbReference>
<dbReference type="InterPro" id="IPR000073">
    <property type="entry name" value="AB_hydrolase_1"/>
</dbReference>
<sequence length="275" mass="29824">MSILEINSNQFYYEVHGEGEPVVLAHGLGGNHATWYQQVAVLAKAYQVITFDHRGFGSSTDNDKLGRAGFVSDLLALLDHLNIDKAALVGQSMGGGTVIHFANQYPERVAGLVIADSLHGLVESDDVEKLMNQARIDTQNLSQLDRVLGQSYKAQNPQGALLYQQINSFNATDKSNLVGEYAATKVSPQALADLGIAIMFISGQDDILFPIDAVRLVQDQVANSFIVEFDNCGHSAFYERAQEFNDSVLSFLQMAGLNPNNNSAHSNASGYVKVG</sequence>
<dbReference type="PANTHER" id="PTHR43433:SF5">
    <property type="entry name" value="AB HYDROLASE-1 DOMAIN-CONTAINING PROTEIN"/>
    <property type="match status" value="1"/>
</dbReference>
<dbReference type="PRINTS" id="PR00111">
    <property type="entry name" value="ABHYDROLASE"/>
</dbReference>
<dbReference type="Proteomes" id="UP001248581">
    <property type="component" value="Chromosome"/>
</dbReference>
<dbReference type="SUPFAM" id="SSF53474">
    <property type="entry name" value="alpha/beta-Hydrolases"/>
    <property type="match status" value="1"/>
</dbReference>
<evidence type="ECO:0000259" key="1">
    <source>
        <dbReference type="Pfam" id="PF00561"/>
    </source>
</evidence>
<dbReference type="EMBL" id="CP134146">
    <property type="protein sequence ID" value="WNC69517.1"/>
    <property type="molecule type" value="Genomic_DNA"/>
</dbReference>
<dbReference type="Gene3D" id="3.40.50.1820">
    <property type="entry name" value="alpha/beta hydrolase"/>
    <property type="match status" value="1"/>
</dbReference>
<protein>
    <submittedName>
        <fullName evidence="2">Alpha/beta hydrolase</fullName>
    </submittedName>
</protein>
<evidence type="ECO:0000313" key="3">
    <source>
        <dbReference type="Proteomes" id="UP001248581"/>
    </source>
</evidence>
<name>A0ABY9TL90_9GAMM</name>
<accession>A0ABY9TL90</accession>
<keyword evidence="2" id="KW-0378">Hydrolase</keyword>
<dbReference type="RefSeq" id="WP_348388659.1">
    <property type="nucleotide sequence ID" value="NZ_CP134146.1"/>
</dbReference>
<organism evidence="2 3">
    <name type="scientific">Thalassotalea nanhaiensis</name>
    <dbReference type="NCBI Taxonomy" id="3065648"/>
    <lineage>
        <taxon>Bacteria</taxon>
        <taxon>Pseudomonadati</taxon>
        <taxon>Pseudomonadota</taxon>
        <taxon>Gammaproteobacteria</taxon>
        <taxon>Alteromonadales</taxon>
        <taxon>Colwelliaceae</taxon>
        <taxon>Thalassotalea</taxon>
    </lineage>
</organism>
<dbReference type="InterPro" id="IPR050471">
    <property type="entry name" value="AB_hydrolase"/>
</dbReference>
<gene>
    <name evidence="2" type="ORF">RI845_05055</name>
</gene>
<dbReference type="PANTHER" id="PTHR43433">
    <property type="entry name" value="HYDROLASE, ALPHA/BETA FOLD FAMILY PROTEIN"/>
    <property type="match status" value="1"/>
</dbReference>
<feature type="domain" description="AB hydrolase-1" evidence="1">
    <location>
        <begin position="21"/>
        <end position="121"/>
    </location>
</feature>
<dbReference type="GO" id="GO:0016787">
    <property type="term" value="F:hydrolase activity"/>
    <property type="evidence" value="ECO:0007669"/>
    <property type="project" value="UniProtKB-KW"/>
</dbReference>
<keyword evidence="3" id="KW-1185">Reference proteome</keyword>
<evidence type="ECO:0000313" key="2">
    <source>
        <dbReference type="EMBL" id="WNC69517.1"/>
    </source>
</evidence>